<dbReference type="GeneID" id="36288942"/>
<reference evidence="2" key="1">
    <citation type="submission" date="2016-03" db="EMBL/GenBank/DDBJ databases">
        <title>Updated assembly of Pseudogymnoascus destructans, the fungus causing white-nose syndrome of bats.</title>
        <authorList>
            <person name="Palmer J.M."/>
            <person name="Drees K.P."/>
            <person name="Foster J.T."/>
            <person name="Lindner D.L."/>
        </authorList>
    </citation>
    <scope>NUCLEOTIDE SEQUENCE [LARGE SCALE GENOMIC DNA]</scope>
    <source>
        <strain evidence="2">20631-21</strain>
    </source>
</reference>
<dbReference type="eggNOG" id="ENOG502SC1V">
    <property type="taxonomic scope" value="Eukaryota"/>
</dbReference>
<dbReference type="VEuPathDB" id="FungiDB:GMDG_07097"/>
<dbReference type="RefSeq" id="XP_024322318.1">
    <property type="nucleotide sequence ID" value="XM_024469487.1"/>
</dbReference>
<proteinExistence type="predicted"/>
<gene>
    <name evidence="2" type="ORF">VC83_05878</name>
</gene>
<name>A0A177A4I0_9PEZI</name>
<feature type="region of interest" description="Disordered" evidence="1">
    <location>
        <begin position="355"/>
        <end position="405"/>
    </location>
</feature>
<sequence>MPVKPPSVLLSECLQDRNLTVKSSDLLRDVDSGDDKSFKTWIMETVDSKTMLTKEELKLYNSLEEIGEARLLESSMDLGHVQAFEDLDIQNATRQLQSSTAAIDKQNEILKIQQAAVSTLAATESQQRQCRSIANSVQHRLWKEALDQVNAEVEEAASALSEHVSSNKAQCAAADAALIQQSTNLLRSDDKIISSLQKLSRTLQYGMLPENDTFEQIRKLCTSLIKYTVEGVRLRLDRAYIEALGAHQVEKKYTPQNEREVMELQAELDSLYSEILPVAQMSAEQRYLDCAVRAIASQDKQGLEKSKTIIEYISESTTFLIDRAEVFKRHVEAYQSHIATLNAVVKLLSSEINSVNASRPKKPEQPRSSLQSRNHKPAPPSLSRAAHRRRSSASSFDESAPPDQQILRIMGIPPLEELCRDRAPEAVLHETLSDKIQKLKAHEQGLQASAESAIGDHLQDAFATLQLLSDTILSETKYQEIRLLDEEVQEAISGLDQELADLSSHLQTLDFERLKERNSHKEAFIERWGH</sequence>
<protein>
    <submittedName>
        <fullName evidence="2">Uncharacterized protein</fullName>
    </submittedName>
</protein>
<dbReference type="OrthoDB" id="5314201at2759"/>
<evidence type="ECO:0000256" key="1">
    <source>
        <dbReference type="SAM" id="MobiDB-lite"/>
    </source>
</evidence>
<dbReference type="Proteomes" id="UP000077154">
    <property type="component" value="Unassembled WGS sequence"/>
</dbReference>
<dbReference type="EMBL" id="KV441401">
    <property type="protein sequence ID" value="OAF57027.1"/>
    <property type="molecule type" value="Genomic_DNA"/>
</dbReference>
<dbReference type="AlphaFoldDB" id="A0A177A4I0"/>
<accession>A0A177A4I0</accession>
<organism evidence="2">
    <name type="scientific">Pseudogymnoascus destructans</name>
    <dbReference type="NCBI Taxonomy" id="655981"/>
    <lineage>
        <taxon>Eukaryota</taxon>
        <taxon>Fungi</taxon>
        <taxon>Dikarya</taxon>
        <taxon>Ascomycota</taxon>
        <taxon>Pezizomycotina</taxon>
        <taxon>Leotiomycetes</taxon>
        <taxon>Thelebolales</taxon>
        <taxon>Thelebolaceae</taxon>
        <taxon>Pseudogymnoascus</taxon>
    </lineage>
</organism>
<evidence type="ECO:0000313" key="2">
    <source>
        <dbReference type="EMBL" id="OAF57027.1"/>
    </source>
</evidence>